<dbReference type="InterPro" id="IPR011761">
    <property type="entry name" value="ATP-grasp"/>
</dbReference>
<evidence type="ECO:0000256" key="4">
    <source>
        <dbReference type="ARBA" id="ARBA00004752"/>
    </source>
</evidence>
<dbReference type="EMBL" id="UFSM01000001">
    <property type="protein sequence ID" value="SUU88055.1"/>
    <property type="molecule type" value="Genomic_DNA"/>
</dbReference>
<evidence type="ECO:0000256" key="6">
    <source>
        <dbReference type="ARBA" id="ARBA00022490"/>
    </source>
</evidence>
<evidence type="ECO:0000256" key="13">
    <source>
        <dbReference type="ARBA" id="ARBA00022984"/>
    </source>
</evidence>
<dbReference type="EC" id="6.3.2.4" evidence="18"/>
<evidence type="ECO:0000256" key="11">
    <source>
        <dbReference type="ARBA" id="ARBA00022842"/>
    </source>
</evidence>
<dbReference type="GO" id="GO:0071555">
    <property type="term" value="P:cell wall organization"/>
    <property type="evidence" value="ECO:0007669"/>
    <property type="project" value="UniProtKB-KW"/>
</dbReference>
<feature type="binding site" evidence="21">
    <location>
        <position position="302"/>
    </location>
    <ligand>
        <name>Mg(2+)</name>
        <dbReference type="ChEBI" id="CHEBI:18420"/>
        <label>1</label>
    </ligand>
</feature>
<dbReference type="GO" id="GO:0009252">
    <property type="term" value="P:peptidoglycan biosynthetic process"/>
    <property type="evidence" value="ECO:0007669"/>
    <property type="project" value="UniProtKB-UniRule"/>
</dbReference>
<feature type="binding site" evidence="21">
    <location>
        <position position="317"/>
    </location>
    <ligand>
        <name>Mg(2+)</name>
        <dbReference type="ChEBI" id="CHEBI:18420"/>
        <label>2</label>
    </ligand>
</feature>
<name>A0A380WH10_AMIAI</name>
<evidence type="ECO:0000256" key="15">
    <source>
        <dbReference type="ARBA" id="ARBA00023316"/>
    </source>
</evidence>
<dbReference type="InterPro" id="IPR000291">
    <property type="entry name" value="D-Ala_lig_Van_CS"/>
</dbReference>
<evidence type="ECO:0000256" key="14">
    <source>
        <dbReference type="ARBA" id="ARBA00023211"/>
    </source>
</evidence>
<feature type="domain" description="ATP-grasp" evidence="23">
    <location>
        <begin position="143"/>
        <end position="348"/>
    </location>
</feature>
<evidence type="ECO:0000256" key="21">
    <source>
        <dbReference type="PIRSR" id="PIRSR039102-3"/>
    </source>
</evidence>
<keyword evidence="13 18" id="KW-0573">Peptidoglycan synthesis</keyword>
<dbReference type="Pfam" id="PF07478">
    <property type="entry name" value="Dala_Dala_lig_C"/>
    <property type="match status" value="1"/>
</dbReference>
<evidence type="ECO:0000256" key="2">
    <source>
        <dbReference type="ARBA" id="ARBA00003921"/>
    </source>
</evidence>
<dbReference type="PANTHER" id="PTHR23132:SF25">
    <property type="entry name" value="D-ALANINE--D-ALANINE LIGASE A"/>
    <property type="match status" value="1"/>
</dbReference>
<keyword evidence="7 18" id="KW-0436">Ligase</keyword>
<dbReference type="GO" id="GO:0046872">
    <property type="term" value="F:metal ion binding"/>
    <property type="evidence" value="ECO:0007669"/>
    <property type="project" value="UniProtKB-KW"/>
</dbReference>
<dbReference type="GO" id="GO:0005524">
    <property type="term" value="F:ATP binding"/>
    <property type="evidence" value="ECO:0007669"/>
    <property type="project" value="UniProtKB-UniRule"/>
</dbReference>
<keyword evidence="15 18" id="KW-0961">Cell wall biogenesis/degradation</keyword>
<evidence type="ECO:0000256" key="9">
    <source>
        <dbReference type="ARBA" id="ARBA00022741"/>
    </source>
</evidence>
<dbReference type="RefSeq" id="WP_115730461.1">
    <property type="nucleotide sequence ID" value="NZ_BAAAVY010000010.1"/>
</dbReference>
<dbReference type="AlphaFoldDB" id="A0A380WH10"/>
<keyword evidence="10 22" id="KW-0067">ATP-binding</keyword>
<feature type="binding site" evidence="21">
    <location>
        <position position="315"/>
    </location>
    <ligand>
        <name>Mg(2+)</name>
        <dbReference type="ChEBI" id="CHEBI:18420"/>
        <label>2</label>
    </ligand>
</feature>
<comment type="pathway">
    <text evidence="4 18">Cell wall biogenesis; peptidoglycan biosynthesis.</text>
</comment>
<dbReference type="UniPathway" id="UPA00219"/>
<dbReference type="Proteomes" id="UP000254701">
    <property type="component" value="Unassembled WGS sequence"/>
</dbReference>
<comment type="catalytic activity">
    <reaction evidence="16 18">
        <text>2 D-alanine + ATP = D-alanyl-D-alanine + ADP + phosphate + H(+)</text>
        <dbReference type="Rhea" id="RHEA:11224"/>
        <dbReference type="ChEBI" id="CHEBI:15378"/>
        <dbReference type="ChEBI" id="CHEBI:30616"/>
        <dbReference type="ChEBI" id="CHEBI:43474"/>
        <dbReference type="ChEBI" id="CHEBI:57416"/>
        <dbReference type="ChEBI" id="CHEBI:57822"/>
        <dbReference type="ChEBI" id="CHEBI:456216"/>
        <dbReference type="EC" id="6.3.2.4"/>
    </reaction>
</comment>
<comment type="similarity">
    <text evidence="5 18">Belongs to the D-alanine--D-alanine ligase family.</text>
</comment>
<feature type="binding site" evidence="20">
    <location>
        <position position="139"/>
    </location>
    <ligand>
        <name>ATP</name>
        <dbReference type="ChEBI" id="CHEBI:30616"/>
    </ligand>
</feature>
<feature type="binding site" evidence="21">
    <location>
        <position position="315"/>
    </location>
    <ligand>
        <name>Mg(2+)</name>
        <dbReference type="ChEBI" id="CHEBI:18420"/>
        <label>1</label>
    </ligand>
</feature>
<dbReference type="InterPro" id="IPR011095">
    <property type="entry name" value="Dala_Dala_lig_C"/>
</dbReference>
<comment type="function">
    <text evidence="2 18">Cell wall formation.</text>
</comment>
<organism evidence="24 25">
    <name type="scientific">Aminobacter aminovorans</name>
    <name type="common">Chelatobacter heintzii</name>
    <dbReference type="NCBI Taxonomy" id="83263"/>
    <lineage>
        <taxon>Bacteria</taxon>
        <taxon>Pseudomonadati</taxon>
        <taxon>Pseudomonadota</taxon>
        <taxon>Alphaproteobacteria</taxon>
        <taxon>Hyphomicrobiales</taxon>
        <taxon>Phyllobacteriaceae</taxon>
        <taxon>Aminobacter</taxon>
    </lineage>
</organism>
<evidence type="ECO:0000256" key="3">
    <source>
        <dbReference type="ARBA" id="ARBA00004496"/>
    </source>
</evidence>
<dbReference type="SUPFAM" id="SSF56059">
    <property type="entry name" value="Glutathione synthetase ATP-binding domain-like"/>
    <property type="match status" value="1"/>
</dbReference>
<dbReference type="InterPro" id="IPR013815">
    <property type="entry name" value="ATP_grasp_subdomain_1"/>
</dbReference>
<keyword evidence="12 18" id="KW-0133">Cell shape</keyword>
<evidence type="ECO:0000256" key="17">
    <source>
        <dbReference type="ARBA" id="ARBA00060592"/>
    </source>
</evidence>
<dbReference type="PROSITE" id="PS50975">
    <property type="entry name" value="ATP_GRASP"/>
    <property type="match status" value="1"/>
</dbReference>
<evidence type="ECO:0000256" key="12">
    <source>
        <dbReference type="ARBA" id="ARBA00022960"/>
    </source>
</evidence>
<accession>A0A380WH10</accession>
<evidence type="ECO:0000259" key="23">
    <source>
        <dbReference type="PROSITE" id="PS50975"/>
    </source>
</evidence>
<gene>
    <name evidence="24" type="primary">ddlA</name>
    <name evidence="18" type="synonym">ddl</name>
    <name evidence="24" type="ORF">NCTC10684_01261</name>
</gene>
<evidence type="ECO:0000256" key="20">
    <source>
        <dbReference type="PIRSR" id="PIRSR039102-2"/>
    </source>
</evidence>
<evidence type="ECO:0000313" key="24">
    <source>
        <dbReference type="EMBL" id="SUU88055.1"/>
    </source>
</evidence>
<dbReference type="GO" id="GO:0008716">
    <property type="term" value="F:D-alanine-D-alanine ligase activity"/>
    <property type="evidence" value="ECO:0007669"/>
    <property type="project" value="UniProtKB-UniRule"/>
</dbReference>
<dbReference type="PIRSF" id="PIRSF039102">
    <property type="entry name" value="Ddl/VanB"/>
    <property type="match status" value="1"/>
</dbReference>
<comment type="cofactor">
    <cofactor evidence="1">
        <name>Mn(2+)</name>
        <dbReference type="ChEBI" id="CHEBI:29035"/>
    </cofactor>
</comment>
<comment type="pathway">
    <text evidence="17">Glycan biosynthesis.</text>
</comment>
<comment type="cofactor">
    <cofactor evidence="21">
        <name>Mg(2+)</name>
        <dbReference type="ChEBI" id="CHEBI:18420"/>
    </cofactor>
    <cofactor evidence="21">
        <name>Mn(2+)</name>
        <dbReference type="ChEBI" id="CHEBI:29035"/>
    </cofactor>
    <text evidence="21">Binds 2 magnesium or manganese ions per subunit.</text>
</comment>
<dbReference type="NCBIfam" id="NF002378">
    <property type="entry name" value="PRK01372.1"/>
    <property type="match status" value="1"/>
</dbReference>
<evidence type="ECO:0000313" key="25">
    <source>
        <dbReference type="Proteomes" id="UP000254701"/>
    </source>
</evidence>
<feature type="binding site" evidence="20">
    <location>
        <begin position="179"/>
        <end position="181"/>
    </location>
    <ligand>
        <name>ATP</name>
        <dbReference type="ChEBI" id="CHEBI:30616"/>
    </ligand>
</feature>
<comment type="subcellular location">
    <subcellularLocation>
        <location evidence="3 18">Cytoplasm</location>
    </subcellularLocation>
</comment>
<evidence type="ECO:0000256" key="7">
    <source>
        <dbReference type="ARBA" id="ARBA00022598"/>
    </source>
</evidence>
<keyword evidence="14 21" id="KW-0464">Manganese</keyword>
<evidence type="ECO:0000256" key="16">
    <source>
        <dbReference type="ARBA" id="ARBA00047614"/>
    </source>
</evidence>
<feature type="binding site" evidence="20">
    <location>
        <begin position="314"/>
        <end position="315"/>
    </location>
    <ligand>
        <name>ATP</name>
        <dbReference type="ChEBI" id="CHEBI:30616"/>
    </ligand>
</feature>
<feature type="active site" evidence="19">
    <location>
        <position position="326"/>
    </location>
</feature>
<reference evidence="24 25" key="1">
    <citation type="submission" date="2018-06" db="EMBL/GenBank/DDBJ databases">
        <authorList>
            <consortium name="Pathogen Informatics"/>
            <person name="Doyle S."/>
        </authorList>
    </citation>
    <scope>NUCLEOTIDE SEQUENCE [LARGE SCALE GENOMIC DNA]</scope>
    <source>
        <strain evidence="24 25">NCTC10684</strain>
    </source>
</reference>
<evidence type="ECO:0000256" key="19">
    <source>
        <dbReference type="PIRSR" id="PIRSR039102-1"/>
    </source>
</evidence>
<dbReference type="SUPFAM" id="SSF52440">
    <property type="entry name" value="PreATP-grasp domain"/>
    <property type="match status" value="1"/>
</dbReference>
<dbReference type="NCBIfam" id="NF002528">
    <property type="entry name" value="PRK01966.1-4"/>
    <property type="match status" value="1"/>
</dbReference>
<dbReference type="Gene3D" id="3.40.50.20">
    <property type="match status" value="1"/>
</dbReference>
<dbReference type="GO" id="GO:0008360">
    <property type="term" value="P:regulation of cell shape"/>
    <property type="evidence" value="ECO:0007669"/>
    <property type="project" value="UniProtKB-KW"/>
</dbReference>
<keyword evidence="8 21" id="KW-0479">Metal-binding</keyword>
<dbReference type="OrthoDB" id="9813261at2"/>
<dbReference type="InterPro" id="IPR005905">
    <property type="entry name" value="D_ala_D_ala"/>
</dbReference>
<dbReference type="InterPro" id="IPR016185">
    <property type="entry name" value="PreATP-grasp_dom_sf"/>
</dbReference>
<dbReference type="PROSITE" id="PS00843">
    <property type="entry name" value="DALA_DALA_LIGASE_1"/>
    <property type="match status" value="1"/>
</dbReference>
<sequence length="358" mass="37806">MTTKPRIAVLFGGRSSEHDVSLMSASNVVKAIDVSRYEVVPVGVARDGRWFLAELDRDGALPKAVPTDGTEVALVPGGRGRLVALPGGEAPFELPRVDVLFPVLHGPFGEDGAVQGLAEVADIAYVGSGVLGSANAMDKDVAKRLMKQAGVPVARGVTVHFGDSPSFDAITAELGLPVFVKPARQGSSVGVSKAETAEQLDQALAEAFKYDRKVLIEEFVAGREVEFAVLEAPDGRLSVSVPGEIAPAASHGFYTYEAKYIDADGAALRIPAELPEAATARLQDVARIAFLALGCESMARVDFFVMADGSALVNEVNTIPGFTNISMYPKTMAASGVSYPDLVGRLIEHAVARWQRQA</sequence>
<dbReference type="PROSITE" id="PS00844">
    <property type="entry name" value="DALA_DALA_LIGASE_2"/>
    <property type="match status" value="1"/>
</dbReference>
<dbReference type="NCBIfam" id="TIGR01205">
    <property type="entry name" value="D_ala_D_alaTIGR"/>
    <property type="match status" value="1"/>
</dbReference>
<feature type="active site" evidence="19">
    <location>
        <position position="187"/>
    </location>
</feature>
<dbReference type="InterPro" id="IPR011127">
    <property type="entry name" value="Dala_Dala_lig_N"/>
</dbReference>
<dbReference type="FunFam" id="3.30.470.20:FF:000008">
    <property type="entry name" value="D-alanine--D-alanine ligase"/>
    <property type="match status" value="1"/>
</dbReference>
<dbReference type="PANTHER" id="PTHR23132">
    <property type="entry name" value="D-ALANINE--D-ALANINE LIGASE"/>
    <property type="match status" value="1"/>
</dbReference>
<evidence type="ECO:0000256" key="18">
    <source>
        <dbReference type="HAMAP-Rule" id="MF_00047"/>
    </source>
</evidence>
<dbReference type="HAMAP" id="MF_00047">
    <property type="entry name" value="Dala_Dala_lig"/>
    <property type="match status" value="1"/>
</dbReference>
<protein>
    <recommendedName>
        <fullName evidence="18">D-alanine--D-alanine ligase</fullName>
        <ecNumber evidence="18">6.3.2.4</ecNumber>
    </recommendedName>
    <alternativeName>
        <fullName evidence="18">D-Ala-D-Ala ligase</fullName>
    </alternativeName>
    <alternativeName>
        <fullName evidence="18">D-alanylalanine synthetase</fullName>
    </alternativeName>
</protein>
<feature type="binding site" evidence="20">
    <location>
        <begin position="217"/>
        <end position="224"/>
    </location>
    <ligand>
        <name>ATP</name>
        <dbReference type="ChEBI" id="CHEBI:30616"/>
    </ligand>
</feature>
<dbReference type="Pfam" id="PF01820">
    <property type="entry name" value="Dala_Dala_lig_N"/>
    <property type="match status" value="1"/>
</dbReference>
<evidence type="ECO:0000256" key="5">
    <source>
        <dbReference type="ARBA" id="ARBA00010871"/>
    </source>
</evidence>
<dbReference type="FunFam" id="3.30.1490.20:FF:000007">
    <property type="entry name" value="D-alanine--D-alanine ligase"/>
    <property type="match status" value="1"/>
</dbReference>
<evidence type="ECO:0000256" key="10">
    <source>
        <dbReference type="ARBA" id="ARBA00022840"/>
    </source>
</evidence>
<keyword evidence="6 18" id="KW-0963">Cytoplasm</keyword>
<keyword evidence="9 20" id="KW-0547">Nucleotide-binding</keyword>
<evidence type="ECO:0000256" key="1">
    <source>
        <dbReference type="ARBA" id="ARBA00001936"/>
    </source>
</evidence>
<dbReference type="GO" id="GO:0005829">
    <property type="term" value="C:cytosol"/>
    <property type="evidence" value="ECO:0007669"/>
    <property type="project" value="TreeGrafter"/>
</dbReference>
<evidence type="ECO:0000256" key="22">
    <source>
        <dbReference type="PROSITE-ProRule" id="PRU00409"/>
    </source>
</evidence>
<proteinExistence type="inferred from homology"/>
<dbReference type="Gene3D" id="3.30.470.20">
    <property type="entry name" value="ATP-grasp fold, B domain"/>
    <property type="match status" value="1"/>
</dbReference>
<feature type="active site" evidence="19">
    <location>
        <position position="17"/>
    </location>
</feature>
<feature type="binding site" evidence="20">
    <location>
        <begin position="187"/>
        <end position="188"/>
    </location>
    <ligand>
        <name>ATP</name>
        <dbReference type="ChEBI" id="CHEBI:30616"/>
    </ligand>
</feature>
<evidence type="ECO:0000256" key="8">
    <source>
        <dbReference type="ARBA" id="ARBA00022723"/>
    </source>
</evidence>
<keyword evidence="11 21" id="KW-0460">Magnesium</keyword>
<dbReference type="Gene3D" id="3.30.1490.20">
    <property type="entry name" value="ATP-grasp fold, A domain"/>
    <property type="match status" value="1"/>
</dbReference>